<evidence type="ECO:0000256" key="1">
    <source>
        <dbReference type="SAM" id="Phobius"/>
    </source>
</evidence>
<proteinExistence type="predicted"/>
<reference evidence="2 3" key="1">
    <citation type="submission" date="2016-05" db="EMBL/GenBank/DDBJ databases">
        <title>Complete Genome and Methylome Analysis of Psychrotrophic Bacterial Isolates from Antarctic Lake Untersee.</title>
        <authorList>
            <person name="Fomenkov A."/>
            <person name="Akimov V.N."/>
            <person name="Vasilyeva L.V."/>
            <person name="Andersen D."/>
            <person name="Vincze T."/>
            <person name="Roberts R.J."/>
        </authorList>
    </citation>
    <scope>NUCLEOTIDE SEQUENCE [LARGE SCALE GENOMIC DNA]</scope>
    <source>
        <strain evidence="2 3">U14-5</strain>
        <plasmid evidence="3">Plasmid 2</plasmid>
    </source>
</reference>
<evidence type="ECO:0000313" key="2">
    <source>
        <dbReference type="EMBL" id="APT60374.1"/>
    </source>
</evidence>
<gene>
    <name evidence="2" type="ORF">RGI145_23810</name>
</gene>
<geneLocation type="plasmid" evidence="2 3">
    <name>2</name>
</geneLocation>
<feature type="transmembrane region" description="Helical" evidence="1">
    <location>
        <begin position="20"/>
        <end position="44"/>
    </location>
</feature>
<keyword evidence="1" id="KW-0812">Transmembrane</keyword>
<evidence type="ECO:0000313" key="3">
    <source>
        <dbReference type="Proteomes" id="UP000185494"/>
    </source>
</evidence>
<name>A0A1L7ANU1_9PROT</name>
<sequence length="157" mass="17010">MFLDPWMALLRPRVPGEPRFPMVLLSATLWLLAIGTAALAWWLAFTLADFALRPVERLEGVVLGRSWRPASSGMTVAPVISANGQVSTAVVPDHEPERYTVCLRIGDQAPCAPVRPGRYEALRPGTPVAVLARRGRISGSLSVSEVLEEDTRPGAGR</sequence>
<dbReference type="KEGG" id="rgi:RGI145_23810"/>
<accession>A0A1L7ANU1</accession>
<keyword evidence="1" id="KW-1133">Transmembrane helix</keyword>
<dbReference type="Proteomes" id="UP000185494">
    <property type="component" value="Chromosome 2"/>
</dbReference>
<protein>
    <submittedName>
        <fullName evidence="2">Uncharacterized protein</fullName>
    </submittedName>
</protein>
<keyword evidence="2" id="KW-0614">Plasmid</keyword>
<dbReference type="EMBL" id="CP015586">
    <property type="protein sequence ID" value="APT60374.1"/>
    <property type="molecule type" value="Genomic_DNA"/>
</dbReference>
<organism evidence="2 3">
    <name type="scientific">Roseomonas gilardii</name>
    <dbReference type="NCBI Taxonomy" id="257708"/>
    <lineage>
        <taxon>Bacteria</taxon>
        <taxon>Pseudomonadati</taxon>
        <taxon>Pseudomonadota</taxon>
        <taxon>Alphaproteobacteria</taxon>
        <taxon>Acetobacterales</taxon>
        <taxon>Roseomonadaceae</taxon>
        <taxon>Roseomonas</taxon>
    </lineage>
</organism>
<keyword evidence="1" id="KW-0472">Membrane</keyword>
<dbReference type="AlphaFoldDB" id="A0A1L7ANU1"/>